<dbReference type="Gene3D" id="4.10.280.10">
    <property type="entry name" value="Helix-loop-helix DNA-binding domain"/>
    <property type="match status" value="1"/>
</dbReference>
<evidence type="ECO:0000313" key="12">
    <source>
        <dbReference type="Proteomes" id="UP001430953"/>
    </source>
</evidence>
<dbReference type="InterPro" id="IPR000014">
    <property type="entry name" value="PAS"/>
</dbReference>
<feature type="compositionally biased region" description="Low complexity" evidence="8">
    <location>
        <begin position="652"/>
        <end position="677"/>
    </location>
</feature>
<evidence type="ECO:0008006" key="13">
    <source>
        <dbReference type="Google" id="ProtNLM"/>
    </source>
</evidence>
<dbReference type="CDD" id="cd00130">
    <property type="entry name" value="PAS"/>
    <property type="match status" value="2"/>
</dbReference>
<dbReference type="PANTHER" id="PTHR46055:SF3">
    <property type="entry name" value="CIRCADIAN LOCOMOTER OUTPUT CYCLES PROTEIN KAPUT"/>
    <property type="match status" value="1"/>
</dbReference>
<evidence type="ECO:0000259" key="9">
    <source>
        <dbReference type="PROSITE" id="PS50112"/>
    </source>
</evidence>
<keyword evidence="5" id="KW-0804">Transcription</keyword>
<dbReference type="GO" id="GO:0005737">
    <property type="term" value="C:cytoplasm"/>
    <property type="evidence" value="ECO:0007669"/>
    <property type="project" value="InterPro"/>
</dbReference>
<dbReference type="GO" id="GO:0032922">
    <property type="term" value="P:circadian regulation of gene expression"/>
    <property type="evidence" value="ECO:0007669"/>
    <property type="project" value="InterPro"/>
</dbReference>
<sequence>MDDDIDDKDDTKRKSRNLSEKKRRDQFNMLVNELGSMVSANTRKMDKSTVLKSTILFLKNHNEIAVRSRVHEIQEDWKPSFLSNEEFTHLILEALDGFIMVFSSNGHIYYVSEGVTSLLGYLPNELENTTIYDITYQEDQPHLYNVLLNPGSTRDRHNVKKEDQISFTCHIKRGGLDFREESSYELVQFSGYFRSAMDNDVDNLLPNQKLSNTGGSDNKLVFVGTGRLQTPQLIRELSVTDNAKSEFTSRHSLEWKFLFLDHRAPPIIGYLPFEVLGTSGYDYYHVDDLDNVVTCHESLMQKGEGTSCYYRFLTKGQQWIWLQTRFYITYNQWNSKPEFIVCTHYVVSYVDVLKEMRAESEDYDKTQNQEILLPVKQAMTSCQTPLTQWSNKSSRTSKSMTVASNLRHRSDGSNTSSISISLRNSPQSQITHGSRSNAASVYTSSSVVSKPIVSADNRQQQPQQQPQQQTQQQLHQLDVNQSCINFMDPAQYATVNLQSIVTTGFATPAAPILSSVPPHEILHQQSIVMTSAQNQIQDELQRKHEELQQLIVRQQEELKRVSEQLFIARYGILTPLLNTSIPYNSPNPCQQANHCNTNNANVQLSTSNSVQGVNVIPITVPVPIVPTELFSHSLQVNQSSGSAHGNVGAINQPQQQQQHSQMQHQQQPQQSQGPPQQENNNADLVPFQICPQQAEMLYSNMEAPANPQQRSSQN</sequence>
<evidence type="ECO:0000259" key="10">
    <source>
        <dbReference type="PROSITE" id="PS50888"/>
    </source>
</evidence>
<dbReference type="SUPFAM" id="SSF55785">
    <property type="entry name" value="PYP-like sensor domain (PAS domain)"/>
    <property type="match status" value="2"/>
</dbReference>
<evidence type="ECO:0000256" key="7">
    <source>
        <dbReference type="SAM" id="Coils"/>
    </source>
</evidence>
<evidence type="ECO:0000256" key="3">
    <source>
        <dbReference type="ARBA" id="ARBA00023108"/>
    </source>
</evidence>
<evidence type="ECO:0000256" key="1">
    <source>
        <dbReference type="ARBA" id="ARBA00022737"/>
    </source>
</evidence>
<keyword evidence="6" id="KW-0539">Nucleus</keyword>
<dbReference type="PRINTS" id="PR00785">
    <property type="entry name" value="NCTRNSLOCATR"/>
</dbReference>
<evidence type="ECO:0000313" key="11">
    <source>
        <dbReference type="EMBL" id="KAL0104143.1"/>
    </source>
</evidence>
<feature type="region of interest" description="Disordered" evidence="8">
    <location>
        <begin position="636"/>
        <end position="714"/>
    </location>
</feature>
<dbReference type="EMBL" id="JADYXP020000020">
    <property type="protein sequence ID" value="KAL0104143.1"/>
    <property type="molecule type" value="Genomic_DNA"/>
</dbReference>
<evidence type="ECO:0000256" key="2">
    <source>
        <dbReference type="ARBA" id="ARBA00023015"/>
    </source>
</evidence>
<dbReference type="GO" id="GO:1990513">
    <property type="term" value="C:CLOCK-BMAL transcription complex"/>
    <property type="evidence" value="ECO:0007669"/>
    <property type="project" value="TreeGrafter"/>
</dbReference>
<dbReference type="NCBIfam" id="TIGR00229">
    <property type="entry name" value="sensory_box"/>
    <property type="match status" value="1"/>
</dbReference>
<keyword evidence="2" id="KW-0805">Transcription regulation</keyword>
<dbReference type="AlphaFoldDB" id="A0AAW2EK94"/>
<dbReference type="GO" id="GO:0000981">
    <property type="term" value="F:DNA-binding transcription factor activity, RNA polymerase II-specific"/>
    <property type="evidence" value="ECO:0007669"/>
    <property type="project" value="InterPro"/>
</dbReference>
<evidence type="ECO:0000256" key="6">
    <source>
        <dbReference type="ARBA" id="ARBA00023242"/>
    </source>
</evidence>
<dbReference type="InterPro" id="IPR011598">
    <property type="entry name" value="bHLH_dom"/>
</dbReference>
<organism evidence="11 12">
    <name type="scientific">Cardiocondyla obscurior</name>
    <dbReference type="NCBI Taxonomy" id="286306"/>
    <lineage>
        <taxon>Eukaryota</taxon>
        <taxon>Metazoa</taxon>
        <taxon>Ecdysozoa</taxon>
        <taxon>Arthropoda</taxon>
        <taxon>Hexapoda</taxon>
        <taxon>Insecta</taxon>
        <taxon>Pterygota</taxon>
        <taxon>Neoptera</taxon>
        <taxon>Endopterygota</taxon>
        <taxon>Hymenoptera</taxon>
        <taxon>Apocrita</taxon>
        <taxon>Aculeata</taxon>
        <taxon>Formicoidea</taxon>
        <taxon>Formicidae</taxon>
        <taxon>Myrmicinae</taxon>
        <taxon>Cardiocondyla</taxon>
    </lineage>
</organism>
<dbReference type="PROSITE" id="PS50888">
    <property type="entry name" value="BHLH"/>
    <property type="match status" value="1"/>
</dbReference>
<dbReference type="SMART" id="SM00086">
    <property type="entry name" value="PAC"/>
    <property type="match status" value="1"/>
</dbReference>
<feature type="domain" description="PAS" evidence="9">
    <location>
        <begin position="256"/>
        <end position="303"/>
    </location>
</feature>
<dbReference type="SUPFAM" id="SSF47459">
    <property type="entry name" value="HLH, helix-loop-helix DNA-binding domain"/>
    <property type="match status" value="1"/>
</dbReference>
<dbReference type="Pfam" id="PF00010">
    <property type="entry name" value="HLH"/>
    <property type="match status" value="1"/>
</dbReference>
<keyword evidence="4" id="KW-0238">DNA-binding</keyword>
<feature type="domain" description="PAS" evidence="9">
    <location>
        <begin position="84"/>
        <end position="147"/>
    </location>
</feature>
<protein>
    <recommendedName>
        <fullName evidence="13">Circadian locomoter output cycles protein kaput</fullName>
    </recommendedName>
</protein>
<dbReference type="InterPro" id="IPR001067">
    <property type="entry name" value="Nuc_translocat"/>
</dbReference>
<dbReference type="Pfam" id="PF14598">
    <property type="entry name" value="PAS_11"/>
    <property type="match status" value="1"/>
</dbReference>
<keyword evidence="1" id="KW-0677">Repeat</keyword>
<comment type="caution">
    <text evidence="11">The sequence shown here is derived from an EMBL/GenBank/DDBJ whole genome shotgun (WGS) entry which is preliminary data.</text>
</comment>
<dbReference type="GO" id="GO:0045944">
    <property type="term" value="P:positive regulation of transcription by RNA polymerase II"/>
    <property type="evidence" value="ECO:0007669"/>
    <property type="project" value="UniProtKB-ARBA"/>
</dbReference>
<dbReference type="Gene3D" id="3.30.450.20">
    <property type="entry name" value="PAS domain"/>
    <property type="match status" value="2"/>
</dbReference>
<evidence type="ECO:0000256" key="8">
    <source>
        <dbReference type="SAM" id="MobiDB-lite"/>
    </source>
</evidence>
<accession>A0AAW2EK94</accession>
<dbReference type="SMART" id="SM00091">
    <property type="entry name" value="PAS"/>
    <property type="match status" value="2"/>
</dbReference>
<dbReference type="InterPro" id="IPR047230">
    <property type="entry name" value="CLOCK-like"/>
</dbReference>
<reference evidence="11 12" key="1">
    <citation type="submission" date="2023-03" db="EMBL/GenBank/DDBJ databases">
        <title>High recombination rates correlate with genetic variation in Cardiocondyla obscurior ants.</title>
        <authorList>
            <person name="Errbii M."/>
        </authorList>
    </citation>
    <scope>NUCLEOTIDE SEQUENCE [LARGE SCALE GENOMIC DNA]</scope>
    <source>
        <strain evidence="11">Alpha-2009</strain>
        <tissue evidence="11">Whole body</tissue>
    </source>
</reference>
<dbReference type="GO" id="GO:0046983">
    <property type="term" value="F:protein dimerization activity"/>
    <property type="evidence" value="ECO:0007669"/>
    <property type="project" value="InterPro"/>
</dbReference>
<dbReference type="PROSITE" id="PS50112">
    <property type="entry name" value="PAS"/>
    <property type="match status" value="2"/>
</dbReference>
<evidence type="ECO:0000256" key="4">
    <source>
        <dbReference type="ARBA" id="ARBA00023125"/>
    </source>
</evidence>
<proteinExistence type="predicted"/>
<dbReference type="PANTHER" id="PTHR46055">
    <property type="entry name" value="CIRCADIAN LOCOMOTER OUTPUT CYCLES PROTEIN KAPUT"/>
    <property type="match status" value="1"/>
</dbReference>
<keyword evidence="12" id="KW-1185">Reference proteome</keyword>
<feature type="coiled-coil region" evidence="7">
    <location>
        <begin position="529"/>
        <end position="564"/>
    </location>
</feature>
<dbReference type="GO" id="GO:0000978">
    <property type="term" value="F:RNA polymerase II cis-regulatory region sequence-specific DNA binding"/>
    <property type="evidence" value="ECO:0007669"/>
    <property type="project" value="TreeGrafter"/>
</dbReference>
<dbReference type="InterPro" id="IPR035965">
    <property type="entry name" value="PAS-like_dom_sf"/>
</dbReference>
<feature type="compositionally biased region" description="Polar residues" evidence="8">
    <location>
        <begin position="386"/>
        <end position="404"/>
    </location>
</feature>
<gene>
    <name evidence="11" type="ORF">PUN28_017093</name>
</gene>
<feature type="domain" description="BHLH" evidence="10">
    <location>
        <begin position="11"/>
        <end position="61"/>
    </location>
</feature>
<feature type="region of interest" description="Disordered" evidence="8">
    <location>
        <begin position="386"/>
        <end position="438"/>
    </location>
</feature>
<dbReference type="SMART" id="SM00353">
    <property type="entry name" value="HLH"/>
    <property type="match status" value="1"/>
</dbReference>
<dbReference type="InterPro" id="IPR036638">
    <property type="entry name" value="HLH_DNA-bd_sf"/>
</dbReference>
<evidence type="ECO:0000256" key="5">
    <source>
        <dbReference type="ARBA" id="ARBA00023163"/>
    </source>
</evidence>
<keyword evidence="7" id="KW-0175">Coiled coil</keyword>
<feature type="compositionally biased region" description="Low complexity" evidence="8">
    <location>
        <begin position="412"/>
        <end position="438"/>
    </location>
</feature>
<dbReference type="Proteomes" id="UP001430953">
    <property type="component" value="Unassembled WGS sequence"/>
</dbReference>
<keyword evidence="3" id="KW-0090">Biological rhythms</keyword>
<name>A0AAW2EK94_9HYME</name>
<dbReference type="InterPro" id="IPR001610">
    <property type="entry name" value="PAC"/>
</dbReference>